<dbReference type="SUPFAM" id="SSF57256">
    <property type="entry name" value="Elafin-like"/>
    <property type="match status" value="3"/>
</dbReference>
<dbReference type="InterPro" id="IPR008197">
    <property type="entry name" value="WAP_dom"/>
</dbReference>
<protein>
    <recommendedName>
        <fullName evidence="2">WAP domain-containing protein</fullName>
    </recommendedName>
</protein>
<dbReference type="Ensembl" id="ENSANIT00000011528.1">
    <property type="protein sequence ID" value="ENSANIP00000011142.1"/>
    <property type="gene ID" value="ENSANIG00000007438.1"/>
</dbReference>
<dbReference type="InterPro" id="IPR050514">
    <property type="entry name" value="WAP_four-disulfide_core"/>
</dbReference>
<dbReference type="PANTHER" id="PTHR19441">
    <property type="entry name" value="WHEY ACDIC PROTEIN WAP"/>
    <property type="match status" value="1"/>
</dbReference>
<sequence>MLANLLQGRLWDGAAAGQALGTPGLQPSGCPEALGRWVPAARWGFRPCCPFLPLSDKPGECPKVKPLCVEECEADSQCPQGQRCTSTGCGRVCMDVPGGESQCPMVGCPEPGAPQPGACLAGRVGACPIPREAGTCLDLCSFDEECPWGHKCCSNGCGHVCTDSPRGREGACPIPRGRGMCLDLCSLDEECPWGHKCCSNAGRAQLQPWLPVPLPPQPQGSLKASPPF</sequence>
<reference evidence="3" key="1">
    <citation type="submission" date="2025-08" db="UniProtKB">
        <authorList>
            <consortium name="Ensembl"/>
        </authorList>
    </citation>
    <scope>IDENTIFICATION</scope>
</reference>
<feature type="domain" description="WAP" evidence="2">
    <location>
        <begin position="120"/>
        <end position="165"/>
    </location>
</feature>
<evidence type="ECO:0000256" key="1">
    <source>
        <dbReference type="SAM" id="MobiDB-lite"/>
    </source>
</evidence>
<dbReference type="GO" id="GO:0005615">
    <property type="term" value="C:extracellular space"/>
    <property type="evidence" value="ECO:0007669"/>
    <property type="project" value="TreeGrafter"/>
</dbReference>
<organism evidence="3 4">
    <name type="scientific">Accipiter nisus</name>
    <name type="common">Eurasian sparrowhawk</name>
    <dbReference type="NCBI Taxonomy" id="211598"/>
    <lineage>
        <taxon>Eukaryota</taxon>
        <taxon>Metazoa</taxon>
        <taxon>Chordata</taxon>
        <taxon>Craniata</taxon>
        <taxon>Vertebrata</taxon>
        <taxon>Euteleostomi</taxon>
        <taxon>Archelosauria</taxon>
        <taxon>Archosauria</taxon>
        <taxon>Dinosauria</taxon>
        <taxon>Saurischia</taxon>
        <taxon>Theropoda</taxon>
        <taxon>Coelurosauria</taxon>
        <taxon>Aves</taxon>
        <taxon>Neognathae</taxon>
        <taxon>Neoaves</taxon>
        <taxon>Telluraves</taxon>
        <taxon>Accipitrimorphae</taxon>
        <taxon>Accipitriformes</taxon>
        <taxon>Accipitridae</taxon>
        <taxon>Accipitrinae</taxon>
        <taxon>Accipiter</taxon>
    </lineage>
</organism>
<dbReference type="PRINTS" id="PR00003">
    <property type="entry name" value="4DISULPHCORE"/>
</dbReference>
<name>A0A8B9MX73_9AVES</name>
<feature type="region of interest" description="Disordered" evidence="1">
    <location>
        <begin position="209"/>
        <end position="228"/>
    </location>
</feature>
<dbReference type="GO" id="GO:0045087">
    <property type="term" value="P:innate immune response"/>
    <property type="evidence" value="ECO:0007669"/>
    <property type="project" value="TreeGrafter"/>
</dbReference>
<dbReference type="GO" id="GO:0019731">
    <property type="term" value="P:antibacterial humoral response"/>
    <property type="evidence" value="ECO:0007669"/>
    <property type="project" value="TreeGrafter"/>
</dbReference>
<accession>A0A8B9MX73</accession>
<evidence type="ECO:0000259" key="2">
    <source>
        <dbReference type="PROSITE" id="PS51390"/>
    </source>
</evidence>
<dbReference type="Pfam" id="PF00095">
    <property type="entry name" value="WAP"/>
    <property type="match status" value="3"/>
</dbReference>
<dbReference type="GO" id="GO:0004867">
    <property type="term" value="F:serine-type endopeptidase inhibitor activity"/>
    <property type="evidence" value="ECO:0007669"/>
    <property type="project" value="TreeGrafter"/>
</dbReference>
<feature type="domain" description="WAP" evidence="2">
    <location>
        <begin position="54"/>
        <end position="97"/>
    </location>
</feature>
<dbReference type="PANTHER" id="PTHR19441:SF97">
    <property type="entry name" value="WAP FOUR-DISULFIDE CORE DOMAIN PROTEIN 3"/>
    <property type="match status" value="1"/>
</dbReference>
<dbReference type="PROSITE" id="PS51390">
    <property type="entry name" value="WAP"/>
    <property type="match status" value="2"/>
</dbReference>
<reference evidence="3" key="2">
    <citation type="submission" date="2025-09" db="UniProtKB">
        <authorList>
            <consortium name="Ensembl"/>
        </authorList>
    </citation>
    <scope>IDENTIFICATION</scope>
</reference>
<dbReference type="SMART" id="SM00217">
    <property type="entry name" value="WAP"/>
    <property type="match status" value="3"/>
</dbReference>
<dbReference type="InterPro" id="IPR036645">
    <property type="entry name" value="Elafin-like_sf"/>
</dbReference>
<dbReference type="Gene3D" id="4.10.75.10">
    <property type="entry name" value="Elafin-like"/>
    <property type="match status" value="3"/>
</dbReference>
<dbReference type="Proteomes" id="UP000694541">
    <property type="component" value="Unplaced"/>
</dbReference>
<dbReference type="AlphaFoldDB" id="A0A8B9MX73"/>
<evidence type="ECO:0000313" key="4">
    <source>
        <dbReference type="Proteomes" id="UP000694541"/>
    </source>
</evidence>
<keyword evidence="4" id="KW-1185">Reference proteome</keyword>
<proteinExistence type="predicted"/>
<evidence type="ECO:0000313" key="3">
    <source>
        <dbReference type="Ensembl" id="ENSANIP00000011142.1"/>
    </source>
</evidence>